<reference evidence="1 2" key="1">
    <citation type="submission" date="2020-02" db="EMBL/GenBank/DDBJ databases">
        <title>Integrative conjugative elements (ICEs) and plasmids drive adaptation of Pseudomonas nitroreducens strain HBP1 to wastewater environment.</title>
        <authorList>
            <person name="Sentchilo V."/>
            <person name="Carraro N."/>
            <person name="Bertelli C."/>
            <person name="van der Meer J.R."/>
        </authorList>
    </citation>
    <scope>NUCLEOTIDE SEQUENCE [LARGE SCALE GENOMIC DNA]</scope>
    <source>
        <strain evidence="1 2">HBP1</strain>
    </source>
</reference>
<accession>A0A6G6IXQ0</accession>
<dbReference type="RefSeq" id="WP_024763245.1">
    <property type="nucleotide sequence ID" value="NZ_CP049140.1"/>
</dbReference>
<protein>
    <submittedName>
        <fullName evidence="1">DUF2528 family protein</fullName>
    </submittedName>
</protein>
<proteinExistence type="predicted"/>
<dbReference type="Pfam" id="PF10800">
    <property type="entry name" value="DUF2528"/>
    <property type="match status" value="1"/>
</dbReference>
<dbReference type="EMBL" id="CP049140">
    <property type="protein sequence ID" value="QIE87011.1"/>
    <property type="molecule type" value="Genomic_DNA"/>
</dbReference>
<evidence type="ECO:0000313" key="2">
    <source>
        <dbReference type="Proteomes" id="UP000501063"/>
    </source>
</evidence>
<sequence length="151" mass="16624">MQEQQNAADNAEGVEGIKRYIVKDTWKDYEVTLEVNHAVLTPERAKLINDFWTNSEDRLDQCDGDVVKTAIQLFGQEAICTFLRDGGASFGPVPEWVAKRQSAELRSGEGWGGEEGGSEYGWCGMRVLVASVGLPCFDELELAEVKSCSSS</sequence>
<dbReference type="AlphaFoldDB" id="A0A6G6IXQ0"/>
<organism evidence="1 2">
    <name type="scientific">Pseudomonas nitroreducens</name>
    <dbReference type="NCBI Taxonomy" id="46680"/>
    <lineage>
        <taxon>Bacteria</taxon>
        <taxon>Pseudomonadati</taxon>
        <taxon>Pseudomonadota</taxon>
        <taxon>Gammaproteobacteria</taxon>
        <taxon>Pseudomonadales</taxon>
        <taxon>Pseudomonadaceae</taxon>
        <taxon>Pseudomonas</taxon>
    </lineage>
</organism>
<name>A0A6G6IXQ0_PSENT</name>
<gene>
    <name evidence="1" type="ORF">G5B91_12345</name>
</gene>
<evidence type="ECO:0000313" key="1">
    <source>
        <dbReference type="EMBL" id="QIE87011.1"/>
    </source>
</evidence>
<dbReference type="Proteomes" id="UP000501063">
    <property type="component" value="Chromosome"/>
</dbReference>
<dbReference type="InterPro" id="IPR024252">
    <property type="entry name" value="DUF2528"/>
</dbReference>
<dbReference type="KEGG" id="pnt:G5B91_12345"/>